<feature type="region of interest" description="Disordered" evidence="12">
    <location>
        <begin position="372"/>
        <end position="418"/>
    </location>
</feature>
<dbReference type="GO" id="GO:0005102">
    <property type="term" value="F:signaling receptor binding"/>
    <property type="evidence" value="ECO:0007669"/>
    <property type="project" value="TreeGrafter"/>
</dbReference>
<evidence type="ECO:0000256" key="6">
    <source>
        <dbReference type="ARBA" id="ARBA00023140"/>
    </source>
</evidence>
<gene>
    <name evidence="14" type="ORF">BD289DRAFT_447206</name>
</gene>
<feature type="region of interest" description="Disordered" evidence="12">
    <location>
        <begin position="302"/>
        <end position="360"/>
    </location>
</feature>
<evidence type="ECO:0000313" key="14">
    <source>
        <dbReference type="EMBL" id="PSR75985.1"/>
    </source>
</evidence>
<evidence type="ECO:0000256" key="4">
    <source>
        <dbReference type="ARBA" id="ARBA00023010"/>
    </source>
</evidence>
<keyword evidence="5 10" id="KW-0472">Membrane</keyword>
<dbReference type="InterPro" id="IPR036388">
    <property type="entry name" value="WH-like_DNA-bd_sf"/>
</dbReference>
<dbReference type="GO" id="GO:0016560">
    <property type="term" value="P:protein import into peroxisome matrix, docking"/>
    <property type="evidence" value="ECO:0007669"/>
    <property type="project" value="UniProtKB-UniRule"/>
</dbReference>
<dbReference type="OrthoDB" id="5549158at2759"/>
<keyword evidence="2 10" id="KW-0813">Transport</keyword>
<evidence type="ECO:0000256" key="1">
    <source>
        <dbReference type="ARBA" id="ARBA00005443"/>
    </source>
</evidence>
<protein>
    <recommendedName>
        <fullName evidence="7 10">Peroxisomal membrane protein PEX14</fullName>
    </recommendedName>
    <alternativeName>
        <fullName evidence="8 10">Peroxin-14</fullName>
    </alternativeName>
</protein>
<evidence type="ECO:0000256" key="2">
    <source>
        <dbReference type="ARBA" id="ARBA00022448"/>
    </source>
</evidence>
<organism evidence="14 15">
    <name type="scientific">Coniella lustricola</name>
    <dbReference type="NCBI Taxonomy" id="2025994"/>
    <lineage>
        <taxon>Eukaryota</taxon>
        <taxon>Fungi</taxon>
        <taxon>Dikarya</taxon>
        <taxon>Ascomycota</taxon>
        <taxon>Pezizomycotina</taxon>
        <taxon>Sordariomycetes</taxon>
        <taxon>Sordariomycetidae</taxon>
        <taxon>Diaporthales</taxon>
        <taxon>Schizoparmaceae</taxon>
        <taxon>Coniella</taxon>
    </lineage>
</organism>
<evidence type="ECO:0000256" key="12">
    <source>
        <dbReference type="SAM" id="MobiDB-lite"/>
    </source>
</evidence>
<dbReference type="EMBL" id="KZ678735">
    <property type="protein sequence ID" value="PSR75985.1"/>
    <property type="molecule type" value="Genomic_DNA"/>
</dbReference>
<evidence type="ECO:0000256" key="10">
    <source>
        <dbReference type="RuleBase" id="RU367032"/>
    </source>
</evidence>
<dbReference type="InParanoid" id="A0A2T2ZTA3"/>
<feature type="region of interest" description="Disordered" evidence="12">
    <location>
        <begin position="48"/>
        <end position="68"/>
    </location>
</feature>
<dbReference type="PANTHER" id="PTHR23058">
    <property type="entry name" value="PEROXISOMAL MEMBRANE PROTEIN PEX14"/>
    <property type="match status" value="1"/>
</dbReference>
<evidence type="ECO:0000256" key="8">
    <source>
        <dbReference type="ARBA" id="ARBA00029691"/>
    </source>
</evidence>
<feature type="compositionally biased region" description="Low complexity" evidence="12">
    <location>
        <begin position="377"/>
        <end position="418"/>
    </location>
</feature>
<dbReference type="STRING" id="2025994.A0A2T2ZTA3"/>
<evidence type="ECO:0000256" key="9">
    <source>
        <dbReference type="ARBA" id="ARBA00046271"/>
    </source>
</evidence>
<dbReference type="PANTHER" id="PTHR23058:SF0">
    <property type="entry name" value="PEROXISOMAL MEMBRANE PROTEIN PEX14"/>
    <property type="match status" value="1"/>
</dbReference>
<keyword evidence="15" id="KW-1185">Reference proteome</keyword>
<dbReference type="InterPro" id="IPR025655">
    <property type="entry name" value="PEX14"/>
</dbReference>
<evidence type="ECO:0000256" key="11">
    <source>
        <dbReference type="SAM" id="Coils"/>
    </source>
</evidence>
<proteinExistence type="inferred from homology"/>
<dbReference type="Gene3D" id="1.10.10.10">
    <property type="entry name" value="Winged helix-like DNA-binding domain superfamily/Winged helix DNA-binding domain"/>
    <property type="match status" value="1"/>
</dbReference>
<comment type="function">
    <text evidence="10">Component of the PEX13-PEX14 docking complex, a translocon channel that specifically mediates the import of peroxisomal cargo proteins bound to PEX5 receptor. The PEX13-PEX14 docking complex forms a large import pore which can be opened to a diameter of about 9 nm. Mechanistically, PEX5 receptor along with cargo proteins associates with the PEX14 subunit of the PEX13-PEX14 docking complex in the cytosol, leading to the insertion of the receptor into the organelle membrane with the concomitant translocation of the cargo into the peroxisome matrix.</text>
</comment>
<dbReference type="Pfam" id="PF04695">
    <property type="entry name" value="Pex14_N"/>
    <property type="match status" value="1"/>
</dbReference>
<evidence type="ECO:0000259" key="13">
    <source>
        <dbReference type="Pfam" id="PF04695"/>
    </source>
</evidence>
<accession>A0A2T2ZTA3</accession>
<name>A0A2T2ZTA3_9PEZI</name>
<keyword evidence="6 10" id="KW-0576">Peroxisome</keyword>
<evidence type="ECO:0000256" key="7">
    <source>
        <dbReference type="ARBA" id="ARBA00029502"/>
    </source>
</evidence>
<sequence>MAIREDLVASAAQFLQDPSVAASPVENRIAFLKAKNLTEEEVQASLARAAGDGASTHQAYPSPQAPPPGAVIAGQPPPPPGYYGSYPPYGWQPPPPEIPRRDWRDWFIMATVVGGVSYGLYALGKRYVYPLIAPPTPERLESDKKSIDDSFEKAFALVDQLAKDTQVLKEAEQERTEKLDNALAELETVVNDLKAANRRREDEAQRVRDDVSNLKDSLPKALDAQKSLTDGRLQEINAELKSLKTIVSQRMAAGATTTTTTTGAATAATAAPGSSSAAGPNNSYAAVSRAPTPAAAAAAPITPVPASTPANNNSGSGSNGAAESSSNATTDADKKPVNGSPSNWEGSLSNTDSSSPFSSGITASAVKIPEWQRAMASKRNNSVSLKNNSSSSNNSSNNNKSTTDAGSSAQAEASGSGA</sequence>
<dbReference type="InterPro" id="IPR006785">
    <property type="entry name" value="Pex14_N"/>
</dbReference>
<dbReference type="Proteomes" id="UP000241462">
    <property type="component" value="Unassembled WGS sequence"/>
</dbReference>
<feature type="compositionally biased region" description="Low complexity" evidence="12">
    <location>
        <begin position="302"/>
        <end position="330"/>
    </location>
</feature>
<comment type="subcellular location">
    <subcellularLocation>
        <location evidence="9 10">Peroxisome membrane</location>
    </subcellularLocation>
</comment>
<reference evidence="14 15" key="1">
    <citation type="journal article" date="2018" name="Mycol. Prog.">
        <title>Coniella lustricola, a new species from submerged detritus.</title>
        <authorList>
            <person name="Raudabaugh D.B."/>
            <person name="Iturriaga T."/>
            <person name="Carver A."/>
            <person name="Mondo S."/>
            <person name="Pangilinan J."/>
            <person name="Lipzen A."/>
            <person name="He G."/>
            <person name="Amirebrahimi M."/>
            <person name="Grigoriev I.V."/>
            <person name="Miller A.N."/>
        </authorList>
    </citation>
    <scope>NUCLEOTIDE SEQUENCE [LARGE SCALE GENOMIC DNA]</scope>
    <source>
        <strain evidence="14 15">B22-T-1</strain>
    </source>
</reference>
<evidence type="ECO:0000313" key="15">
    <source>
        <dbReference type="Proteomes" id="UP000241462"/>
    </source>
</evidence>
<dbReference type="GO" id="GO:0005778">
    <property type="term" value="C:peroxisomal membrane"/>
    <property type="evidence" value="ECO:0007669"/>
    <property type="project" value="UniProtKB-SubCell"/>
</dbReference>
<dbReference type="AlphaFoldDB" id="A0A2T2ZTA3"/>
<evidence type="ECO:0000256" key="3">
    <source>
        <dbReference type="ARBA" id="ARBA00022927"/>
    </source>
</evidence>
<keyword evidence="4" id="KW-0811">Translocation</keyword>
<dbReference type="GO" id="GO:1990429">
    <property type="term" value="C:peroxisomal importomer complex"/>
    <property type="evidence" value="ECO:0007669"/>
    <property type="project" value="TreeGrafter"/>
</dbReference>
<keyword evidence="11" id="KW-0175">Coiled coil</keyword>
<feature type="coiled-coil region" evidence="11">
    <location>
        <begin position="161"/>
        <end position="217"/>
    </location>
</feature>
<feature type="region of interest" description="Disordered" evidence="12">
    <location>
        <begin position="255"/>
        <end position="286"/>
    </location>
</feature>
<evidence type="ECO:0000256" key="5">
    <source>
        <dbReference type="ARBA" id="ARBA00023136"/>
    </source>
</evidence>
<comment type="similarity">
    <text evidence="1 10">Belongs to the peroxin-14 family.</text>
</comment>
<feature type="domain" description="Peroxisome membrane anchor protein Pex14p N-terminal" evidence="13">
    <location>
        <begin position="4"/>
        <end position="48"/>
    </location>
</feature>
<keyword evidence="3 10" id="KW-0653">Protein transport</keyword>
<dbReference type="FunCoup" id="A0A2T2ZTA3">
    <property type="interactions" value="59"/>
</dbReference>
<feature type="compositionally biased region" description="Polar residues" evidence="12">
    <location>
        <begin position="339"/>
        <end position="360"/>
    </location>
</feature>